<name>A0A1E5IQ79_SHECO</name>
<evidence type="ECO:0000256" key="2">
    <source>
        <dbReference type="ARBA" id="ARBA00005722"/>
    </source>
</evidence>
<keyword evidence="4" id="KW-0472">Membrane</keyword>
<comment type="caution">
    <text evidence="7">The sequence shown here is derived from an EMBL/GenBank/DDBJ whole genome shotgun (WGS) entry which is preliminary data.</text>
</comment>
<proteinExistence type="inferred from homology"/>
<dbReference type="Proteomes" id="UP000095230">
    <property type="component" value="Unassembled WGS sequence"/>
</dbReference>
<comment type="similarity">
    <text evidence="2">Belongs to the MipA/OmpV family.</text>
</comment>
<dbReference type="InterPro" id="IPR010583">
    <property type="entry name" value="MipA"/>
</dbReference>
<feature type="signal peptide" evidence="6">
    <location>
        <begin position="1"/>
        <end position="20"/>
    </location>
</feature>
<dbReference type="PANTHER" id="PTHR38776:SF1">
    <property type="entry name" value="MLTA-INTERACTING PROTEIN-RELATED"/>
    <property type="match status" value="1"/>
</dbReference>
<keyword evidence="3 6" id="KW-0732">Signal</keyword>
<evidence type="ECO:0000256" key="5">
    <source>
        <dbReference type="ARBA" id="ARBA00023237"/>
    </source>
</evidence>
<sequence>MKKLAVLLLTALILPFASLANDAAMCDENSDCIAVGRWDLGIALGYGVKSNPVKNYEDIPIYLAPTIAYYGDKWFFDNGNLGYTLAEQEKFTINLTTSFSADSAYFYRWDPSNIFIAGTNQLNVGATPVARTVRTFGVEAEPVINDLEDRNFTLLGGVEAFIYTRAGIINLSVAHDLFDVHSGMEAKLKWLYNIAIAQWKFELAAVADWKSEDVVNYYYGVRPSENVYWSEKFQAASATNLGLELTTQYVINEHWELIFLARYSELADEIVASPLVNEKNTSTFFVGAAYRF</sequence>
<keyword evidence="5" id="KW-0998">Cell outer membrane</keyword>
<feature type="chain" id="PRO_5009178996" evidence="6">
    <location>
        <begin position="21"/>
        <end position="292"/>
    </location>
</feature>
<evidence type="ECO:0000256" key="1">
    <source>
        <dbReference type="ARBA" id="ARBA00004442"/>
    </source>
</evidence>
<accession>A0A1E5IQ79</accession>
<gene>
    <name evidence="7" type="ORF">BEL05_10245</name>
</gene>
<evidence type="ECO:0000313" key="8">
    <source>
        <dbReference type="Proteomes" id="UP000095230"/>
    </source>
</evidence>
<dbReference type="OrthoDB" id="5731040at2"/>
<dbReference type="EMBL" id="MCBT01000046">
    <property type="protein sequence ID" value="OEG72650.1"/>
    <property type="molecule type" value="Genomic_DNA"/>
</dbReference>
<dbReference type="RefSeq" id="WP_069671792.1">
    <property type="nucleotide sequence ID" value="NZ_JBNNIT010000004.1"/>
</dbReference>
<comment type="subcellular location">
    <subcellularLocation>
        <location evidence="1">Cell outer membrane</location>
    </subcellularLocation>
</comment>
<dbReference type="STRING" id="23.BEL05_10245"/>
<evidence type="ECO:0000313" key="7">
    <source>
        <dbReference type="EMBL" id="OEG72650.1"/>
    </source>
</evidence>
<dbReference type="GO" id="GO:0009279">
    <property type="term" value="C:cell outer membrane"/>
    <property type="evidence" value="ECO:0007669"/>
    <property type="project" value="UniProtKB-SubCell"/>
</dbReference>
<organism evidence="7 8">
    <name type="scientific">Shewanella colwelliana</name>
    <name type="common">Alteromonas colwelliana</name>
    <dbReference type="NCBI Taxonomy" id="23"/>
    <lineage>
        <taxon>Bacteria</taxon>
        <taxon>Pseudomonadati</taxon>
        <taxon>Pseudomonadota</taxon>
        <taxon>Gammaproteobacteria</taxon>
        <taxon>Alteromonadales</taxon>
        <taxon>Shewanellaceae</taxon>
        <taxon>Shewanella</taxon>
    </lineage>
</organism>
<evidence type="ECO:0000256" key="6">
    <source>
        <dbReference type="SAM" id="SignalP"/>
    </source>
</evidence>
<protein>
    <submittedName>
        <fullName evidence="7">Structural protein MipA</fullName>
    </submittedName>
</protein>
<dbReference type="PANTHER" id="PTHR38776">
    <property type="entry name" value="MLTA-INTERACTING PROTEIN-RELATED"/>
    <property type="match status" value="1"/>
</dbReference>
<evidence type="ECO:0000256" key="3">
    <source>
        <dbReference type="ARBA" id="ARBA00022729"/>
    </source>
</evidence>
<dbReference type="GO" id="GO:0009252">
    <property type="term" value="P:peptidoglycan biosynthetic process"/>
    <property type="evidence" value="ECO:0007669"/>
    <property type="project" value="TreeGrafter"/>
</dbReference>
<evidence type="ECO:0000256" key="4">
    <source>
        <dbReference type="ARBA" id="ARBA00023136"/>
    </source>
</evidence>
<reference evidence="7 8" key="1">
    <citation type="submission" date="2016-07" db="EMBL/GenBank/DDBJ databases">
        <title>Whole-genome of two Shewanella species isolated from a digestive organ of sea cucumber Apostichopus japonicus Selenka 1867.</title>
        <authorList>
            <person name="Hong H.-H."/>
            <person name="Choi H."/>
            <person name="Cheon S."/>
            <person name="Oh J.-S."/>
            <person name="Lee H.-G."/>
            <person name="Park C."/>
        </authorList>
    </citation>
    <scope>NUCLEOTIDE SEQUENCE [LARGE SCALE GENOMIC DNA]</scope>
    <source>
        <strain evidence="7 8">CSB03KR</strain>
    </source>
</reference>
<dbReference type="Pfam" id="PF06629">
    <property type="entry name" value="MipA"/>
    <property type="match status" value="1"/>
</dbReference>
<dbReference type="AlphaFoldDB" id="A0A1E5IQ79"/>